<dbReference type="Pfam" id="PF00395">
    <property type="entry name" value="SLH"/>
    <property type="match status" value="2"/>
</dbReference>
<dbReference type="PROSITE" id="PS51272">
    <property type="entry name" value="SLH"/>
    <property type="match status" value="2"/>
</dbReference>
<accession>A0A4U0F8N9</accession>
<dbReference type="InterPro" id="IPR001119">
    <property type="entry name" value="SLH_dom"/>
</dbReference>
<evidence type="ECO:0000313" key="4">
    <source>
        <dbReference type="Proteomes" id="UP000309673"/>
    </source>
</evidence>
<dbReference type="Proteomes" id="UP000309673">
    <property type="component" value="Unassembled WGS sequence"/>
</dbReference>
<sequence length="795" mass="88452">MDDVKKEWRERKRLKRKAIVVMTALSLFLMQNGAFAASSSVMFASSSAGVSTAADTADFEKPAEPKITKDEAVAKVRSLFPQLAGAQVQDVQLGNPNRYPPGNPNVWTIQWNYTKGTSSYGFNSAVDSLTGELLETSLFYPFDEGNEVYYPPKVSKEDALKLAKAFIGKAAPALPAGSLAPSDQMKYYKQALFGPVRYDFNFNVFVNGIKSSSEVVYVSMDGNGQVVSYHRNKFAGAYPPAAPKLSMDQARQKYFDAADLMLQYIPVYDSNSRDKTWFLGWAPPLLTEMSVDAETGEILNGFGEAIQPKEVKYLDIPAAGSVFAPAKGTGAGSLLTADEAAAAVQKVLRIPENRSLSSSILDRNEYGMSGTANRKIWRLQWSEQMKSPSPYPKQTTASVDAQTGQLLEFTIDGFRPIWQESQDEDQDKVQATINKEQAKAKAMQLINELYPDARLELLLVDPDPSAIYKEPKDSITFVFQRYYDGKPVVDDSVRLTLDASGQLIGYNVTRSGGLEKSAATLTARVSKDKAAELYRDQTSYVLQYRVYGGFYTEREFVKPKLKLVYIRENKNAGDPNRYVLDASNGQWRTTFTDTASSGEAPMVYPKDIKGHWAQKDLETLVQYQILKLDSDGMLKPDDAITLGDWINMMAYAVNPGYVNSYSYRDSSDASGQFRDVDAKSPYYAASQWFIQNKWLDPVKTPVLKPEQPLTRELLAELLVSIVKYNKLAGYLQQPLPFKDANQITNKGAVAIAVSLGLFSREADKFYPKHKVTKAQAATVLMNLVRLQGKLDQRIT</sequence>
<dbReference type="InterPro" id="IPR032599">
    <property type="entry name" value="YcdB/YcdC_rep_domain"/>
</dbReference>
<evidence type="ECO:0000313" key="3">
    <source>
        <dbReference type="EMBL" id="TJY41106.1"/>
    </source>
</evidence>
<feature type="signal peptide" evidence="1">
    <location>
        <begin position="1"/>
        <end position="36"/>
    </location>
</feature>
<dbReference type="AlphaFoldDB" id="A0A4U0F8N9"/>
<dbReference type="EMBL" id="SUPK01000007">
    <property type="protein sequence ID" value="TJY41106.1"/>
    <property type="molecule type" value="Genomic_DNA"/>
</dbReference>
<dbReference type="OrthoDB" id="2652191at2"/>
<dbReference type="RefSeq" id="WP_136778734.1">
    <property type="nucleotide sequence ID" value="NZ_SUPK01000007.1"/>
</dbReference>
<dbReference type="Pfam" id="PF16244">
    <property type="entry name" value="DUF4901"/>
    <property type="match status" value="2"/>
</dbReference>
<evidence type="ECO:0000256" key="1">
    <source>
        <dbReference type="SAM" id="SignalP"/>
    </source>
</evidence>
<feature type="domain" description="SLH" evidence="2">
    <location>
        <begin position="600"/>
        <end position="663"/>
    </location>
</feature>
<protein>
    <recommendedName>
        <fullName evidence="2">SLH domain-containing protein</fullName>
    </recommendedName>
</protein>
<reference evidence="3 4" key="1">
    <citation type="submission" date="2019-04" db="EMBL/GenBank/DDBJ databases">
        <title>Cohnella sp. nov., isolated from soil.</title>
        <authorList>
            <person name="Kim W."/>
        </authorList>
    </citation>
    <scope>NUCLEOTIDE SEQUENCE [LARGE SCALE GENOMIC DNA]</scope>
    <source>
        <strain evidence="3 4">CAU 1483</strain>
    </source>
</reference>
<feature type="domain" description="SLH" evidence="2">
    <location>
        <begin position="732"/>
        <end position="794"/>
    </location>
</feature>
<keyword evidence="1" id="KW-0732">Signal</keyword>
<proteinExistence type="predicted"/>
<keyword evidence="4" id="KW-1185">Reference proteome</keyword>
<gene>
    <name evidence="3" type="ORF">E5161_15525</name>
</gene>
<organism evidence="3 4">
    <name type="scientific">Cohnella pontilimi</name>
    <dbReference type="NCBI Taxonomy" id="2564100"/>
    <lineage>
        <taxon>Bacteria</taxon>
        <taxon>Bacillati</taxon>
        <taxon>Bacillota</taxon>
        <taxon>Bacilli</taxon>
        <taxon>Bacillales</taxon>
        <taxon>Paenibacillaceae</taxon>
        <taxon>Cohnella</taxon>
    </lineage>
</organism>
<comment type="caution">
    <text evidence="3">The sequence shown here is derived from an EMBL/GenBank/DDBJ whole genome shotgun (WGS) entry which is preliminary data.</text>
</comment>
<evidence type="ECO:0000259" key="2">
    <source>
        <dbReference type="PROSITE" id="PS51272"/>
    </source>
</evidence>
<name>A0A4U0F8N9_9BACL</name>
<feature type="chain" id="PRO_5020435617" description="SLH domain-containing protein" evidence="1">
    <location>
        <begin position="37"/>
        <end position="795"/>
    </location>
</feature>